<organism evidence="6 7">
    <name type="scientific">Methyloradius palustris</name>
    <dbReference type="NCBI Taxonomy" id="2778876"/>
    <lineage>
        <taxon>Bacteria</taxon>
        <taxon>Pseudomonadati</taxon>
        <taxon>Pseudomonadota</taxon>
        <taxon>Betaproteobacteria</taxon>
        <taxon>Nitrosomonadales</taxon>
        <taxon>Methylophilaceae</taxon>
        <taxon>Methyloradius</taxon>
    </lineage>
</organism>
<dbReference type="EMBL" id="AP024110">
    <property type="protein sequence ID" value="BCM23836.1"/>
    <property type="molecule type" value="Genomic_DNA"/>
</dbReference>
<dbReference type="KEGG" id="mpau:ZMTM_00950"/>
<dbReference type="SMART" id="SM00028">
    <property type="entry name" value="TPR"/>
    <property type="match status" value="3"/>
</dbReference>
<evidence type="ECO:0000313" key="7">
    <source>
        <dbReference type="Proteomes" id="UP000826722"/>
    </source>
</evidence>
<dbReference type="PANTHER" id="PTHR44943:SF8">
    <property type="entry name" value="TPR REPEAT-CONTAINING PROTEIN MJ0263"/>
    <property type="match status" value="1"/>
</dbReference>
<dbReference type="InterPro" id="IPR051685">
    <property type="entry name" value="Ycf3/AcsC/BcsC/TPR_MFPF"/>
</dbReference>
<gene>
    <name evidence="6" type="ORF">ZMTM_00950</name>
</gene>
<evidence type="ECO:0000313" key="6">
    <source>
        <dbReference type="EMBL" id="BCM23836.1"/>
    </source>
</evidence>
<dbReference type="PROSITE" id="PS50005">
    <property type="entry name" value="TPR"/>
    <property type="match status" value="2"/>
</dbReference>
<evidence type="ECO:0000256" key="5">
    <source>
        <dbReference type="SAM" id="Phobius"/>
    </source>
</evidence>
<keyword evidence="1" id="KW-0677">Repeat</keyword>
<evidence type="ECO:0000256" key="1">
    <source>
        <dbReference type="ARBA" id="ARBA00022737"/>
    </source>
</evidence>
<evidence type="ECO:0000256" key="4">
    <source>
        <dbReference type="SAM" id="MobiDB-lite"/>
    </source>
</evidence>
<feature type="region of interest" description="Disordered" evidence="4">
    <location>
        <begin position="8"/>
        <end position="35"/>
    </location>
</feature>
<dbReference type="Pfam" id="PF13432">
    <property type="entry name" value="TPR_16"/>
    <property type="match status" value="2"/>
</dbReference>
<proteinExistence type="predicted"/>
<dbReference type="InterPro" id="IPR011990">
    <property type="entry name" value="TPR-like_helical_dom_sf"/>
</dbReference>
<keyword evidence="5" id="KW-0472">Membrane</keyword>
<feature type="compositionally biased region" description="Basic and acidic residues" evidence="4">
    <location>
        <begin position="8"/>
        <end position="18"/>
    </location>
</feature>
<accession>A0A8D5G907</accession>
<name>A0A8D5G907_9PROT</name>
<evidence type="ECO:0008006" key="8">
    <source>
        <dbReference type="Google" id="ProtNLM"/>
    </source>
</evidence>
<dbReference type="Proteomes" id="UP000826722">
    <property type="component" value="Chromosome"/>
</dbReference>
<dbReference type="SUPFAM" id="SSF48452">
    <property type="entry name" value="TPR-like"/>
    <property type="match status" value="1"/>
</dbReference>
<keyword evidence="2 3" id="KW-0802">TPR repeat</keyword>
<keyword evidence="7" id="KW-1185">Reference proteome</keyword>
<reference evidence="6" key="1">
    <citation type="journal article" date="2021" name="Arch. Microbiol.">
        <title>Methyloradius palustris gen. nov., sp. nov., a methanol-oxidizing bacterium isolated from snow.</title>
        <authorList>
            <person name="Miyadera T."/>
            <person name="Kojima H."/>
            <person name="Fukui M."/>
        </authorList>
    </citation>
    <scope>NUCLEOTIDE SEQUENCE</scope>
    <source>
        <strain evidence="6">Zm11</strain>
    </source>
</reference>
<keyword evidence="5" id="KW-0812">Transmembrane</keyword>
<dbReference type="InterPro" id="IPR019734">
    <property type="entry name" value="TPR_rpt"/>
</dbReference>
<feature type="transmembrane region" description="Helical" evidence="5">
    <location>
        <begin position="86"/>
        <end position="108"/>
    </location>
</feature>
<dbReference type="Gene3D" id="1.25.40.10">
    <property type="entry name" value="Tetratricopeptide repeat domain"/>
    <property type="match status" value="2"/>
</dbReference>
<protein>
    <recommendedName>
        <fullName evidence="8">Tetratricopeptide repeat protein</fullName>
    </recommendedName>
</protein>
<keyword evidence="5" id="KW-1133">Transmembrane helix</keyword>
<feature type="repeat" description="TPR" evidence="3">
    <location>
        <begin position="243"/>
        <end position="276"/>
    </location>
</feature>
<dbReference type="PANTHER" id="PTHR44943">
    <property type="entry name" value="CELLULOSE SYNTHASE OPERON PROTEIN C"/>
    <property type="match status" value="1"/>
</dbReference>
<evidence type="ECO:0000256" key="2">
    <source>
        <dbReference type="ARBA" id="ARBA00022803"/>
    </source>
</evidence>
<sequence>MSLLIKALEKAEKGKTGDAKSASPEGHPQPTPILPVDELSLEPLFADAGLTSQKKQPEFESKNAKQQAAADVFAARNSANQTSKMVLVVAGLSIALLLLIGFKFYSYLQTLNQPEVVIAKVTEPISPVSTGVIAPQSQTLESSIPANEIQKEAHVDEVATNDKQDLNQVEKPKLLAQKPPSQALVFGTPVEKSAETDVKITRSAPANVVSPALLVAYQAFMNGDDVTAQRNYRQVLQSDIRNVDALLGMAAIAARQGRNDDAAGWYGKVLEVEPRNTVALSELAANTSQADPVATESRIKNLIAQQPEAAYLREALGNLYADKGQWPAAQQAYFDAFHMDASNAEYAFNLAVSLDQLGKPNLALDYYKRALALIPATGSNIDRAQLESRIKQLQ</sequence>
<evidence type="ECO:0000256" key="3">
    <source>
        <dbReference type="PROSITE-ProRule" id="PRU00339"/>
    </source>
</evidence>
<feature type="repeat" description="TPR" evidence="3">
    <location>
        <begin position="344"/>
        <end position="377"/>
    </location>
</feature>
<dbReference type="RefSeq" id="WP_221764415.1">
    <property type="nucleotide sequence ID" value="NZ_AP024110.1"/>
</dbReference>
<dbReference type="AlphaFoldDB" id="A0A8D5G907"/>